<dbReference type="FunFam" id="3.30.70.270:FF:000001">
    <property type="entry name" value="Diguanylate cyclase domain protein"/>
    <property type="match status" value="1"/>
</dbReference>
<dbReference type="PANTHER" id="PTHR45138:SF9">
    <property type="entry name" value="DIGUANYLATE CYCLASE DGCM-RELATED"/>
    <property type="match status" value="1"/>
</dbReference>
<dbReference type="EMBL" id="BOOY01000032">
    <property type="protein sequence ID" value="GIJ05350.1"/>
    <property type="molecule type" value="Genomic_DNA"/>
</dbReference>
<feature type="domain" description="GGDEF" evidence="4">
    <location>
        <begin position="1612"/>
        <end position="1744"/>
    </location>
</feature>
<dbReference type="Pfam" id="PF00990">
    <property type="entry name" value="GGDEF"/>
    <property type="match status" value="1"/>
</dbReference>
<dbReference type="InterPro" id="IPR041664">
    <property type="entry name" value="AAA_16"/>
</dbReference>
<dbReference type="SMART" id="SM00220">
    <property type="entry name" value="S_TKc"/>
    <property type="match status" value="1"/>
</dbReference>
<dbReference type="InterPro" id="IPR008271">
    <property type="entry name" value="Ser/Thr_kinase_AS"/>
</dbReference>
<dbReference type="Pfam" id="PF00069">
    <property type="entry name" value="Pkinase"/>
    <property type="match status" value="1"/>
</dbReference>
<sequence length="1747" mass="181873">MTGVGTAPAAPGAALVPPGAAGVTVLGEIGRGAQATVYRVRRGGAEYAMKVLRPAGPADGAEQTAFRREAALLAAVVHPGIARVHEVGTYEGRPYLLMDLLDGDRLGRVLADGPLSATRAASLGADVADALAAAHAAGLVHRDVKPDNVLVRADGAARLVDFGLATRAGAGDAAAADGPIAGTMAYSAPEQTGMLNRPVDGRSDLYSLGALLFECLTGAPPYAAADVGELLRLHAVAPVPDPGERVPGLPAGLGAIVRTLLAKDPDDRYASADGVAADLRRVAAGEHDLVPAPGARAHDRPAPFAGRQAELATLTARWERARAGAGGVALVRGAAGGGKSRLAAELAAAVARTGRPVLRGKASPDDAQPFAPLRDAVDAHTRELVRAAGEAEAARLLRAAAGPVAPVVRTLSPVLAGLLGAGSGPADLDQDRYAGAVAALLGGIAGQGGGALLHLDDLQWADDGTLRVLDHLAAERDGTPLLVLATARDDAAAAPATTAAAERLGAALDTVVDLRPLDAAAVSDLVSAVTGGLAVDPEVAAGLAVRADGNPFTVIEYVTAIVDSGLARPSWGRWVVDVADLDSLRLPADAAELVLRRVDALDGAGRRLLGIAALAGARFTPALLAEVAGLDRRRTLDALADAAWHGLVEPRDGGAWAFLHDRIREALAGQFGPAERRGLHDRLADALEAAGAGGYDLARHCAAGTPGRDPARLFRAAFDAGRLALAEHDPQAAVAYLEQAAATGRPHGPELPAALGAAYFAAARFAAARAALEEALAGTADRLERVRILHLLARVHDSAWDVPAQLATIERGLAELGRPLARTGAGRVAGALLALVLGVLVGVTRVGFGAARGERRERIRLAAAMYHYGAAGSVRELRPLRSLVFAAHMLLAANRLGESPERARDLTSLTMALRSFRLHRLADRIVASAHATAARLGDPTVVAYVDWMDGIARHGTGRDGGEKIRRVLDEQHRWLGAGLALDCYSVLCWDWLLSGDLAVAEAGFDRRRRLAASIGLAERPVVQASEVCLVALRGRPGEAIAQLGRIETAERAVHEQVDLIIGTLYSALQRDDLGAAFDDAVHRFEALRLSPLDLLPAQQIYYVLVAHGRVEQARTSTGASRAADHAAARRAVRTLGRIAQRPMIAAHHRIARTGLDMVDDTGPAGAAAALRRLDAAGPQLRAVDAPLVAYLAAALRARALTRLDLRGEAERQARYAMTTAVDNGWPQRVRRLMGEFQLEGPGSVVQHRGSTTFSAGRDVQRLAALQEISLAASRVLDPVKLAGVALDETMRLMGAERALLFLADPATGALTAHAGRDAAGRPLHDLTGYSASLVDQVGVTRRPIVVTGTEQGEALASRSVVAYGLRSILVAPMQLDGRLLGVVYLDSRVAKGVFTDDDADLLTAVTHHVAVALETARAARLEADVAAATRQRDLAETLRAAMGHVSGTLDPDEVLRRTVGTVLTQPGGAGAWLLLADPAVLVGGDHGPVPLPAGDELAPVLATAEPALHPAGGWTALLADGPRTWLVVPLLARDRRLGVLVLAAEAADAYSAADIGLVTALAAQGMVAYENATLFDQVRALATTDPLTGVANRRHFFELAGREVAAAHRTGRRLAALMIDIDHFKQVNDTYGHQAGDDVIRGVVERLRAGHREADILARYGGEEFVLLLPDVGDGAPELAERLRAAVAAGPVETRDGPVPVTISVGCAHLGPADHEPDRLLGRADESLYRAKQAGRDRVVVDGAVSA</sequence>
<dbReference type="InterPro" id="IPR043128">
    <property type="entry name" value="Rev_trsase/Diguanyl_cyclase"/>
</dbReference>
<dbReference type="SMART" id="SM00267">
    <property type="entry name" value="GGDEF"/>
    <property type="match status" value="1"/>
</dbReference>
<dbReference type="SUPFAM" id="SSF52540">
    <property type="entry name" value="P-loop containing nucleoside triphosphate hydrolases"/>
    <property type="match status" value="1"/>
</dbReference>
<dbReference type="InterPro" id="IPR029016">
    <property type="entry name" value="GAF-like_dom_sf"/>
</dbReference>
<proteinExistence type="predicted"/>
<comment type="caution">
    <text evidence="5">The sequence shown here is derived from an EMBL/GenBank/DDBJ whole genome shotgun (WGS) entry which is preliminary data.</text>
</comment>
<dbReference type="GO" id="GO:0005886">
    <property type="term" value="C:plasma membrane"/>
    <property type="evidence" value="ECO:0007669"/>
    <property type="project" value="TreeGrafter"/>
</dbReference>
<dbReference type="Pfam" id="PF13191">
    <property type="entry name" value="AAA_16"/>
    <property type="match status" value="1"/>
</dbReference>
<dbReference type="Gene3D" id="3.30.200.20">
    <property type="entry name" value="Phosphorylase Kinase, domain 1"/>
    <property type="match status" value="1"/>
</dbReference>
<dbReference type="Gene3D" id="3.30.450.40">
    <property type="match status" value="2"/>
</dbReference>
<gene>
    <name evidence="5" type="ORF">Sya03_47020</name>
</gene>
<dbReference type="PROSITE" id="PS50011">
    <property type="entry name" value="PROTEIN_KINASE_DOM"/>
    <property type="match status" value="1"/>
</dbReference>
<reference evidence="5" key="1">
    <citation type="submission" date="2021-01" db="EMBL/GenBank/DDBJ databases">
        <title>Whole genome shotgun sequence of Spirilliplanes yamanashiensis NBRC 15828.</title>
        <authorList>
            <person name="Komaki H."/>
            <person name="Tamura T."/>
        </authorList>
    </citation>
    <scope>NUCLEOTIDE SEQUENCE</scope>
    <source>
        <strain evidence="5">NBRC 15828</strain>
    </source>
</reference>
<feature type="coiled-coil region" evidence="2">
    <location>
        <begin position="1411"/>
        <end position="1438"/>
    </location>
</feature>
<dbReference type="InterPro" id="IPR050469">
    <property type="entry name" value="Diguanylate_Cyclase"/>
</dbReference>
<dbReference type="SUPFAM" id="SSF55073">
    <property type="entry name" value="Nucleotide cyclase"/>
    <property type="match status" value="1"/>
</dbReference>
<evidence type="ECO:0000259" key="4">
    <source>
        <dbReference type="PROSITE" id="PS50887"/>
    </source>
</evidence>
<dbReference type="PANTHER" id="PTHR45138">
    <property type="entry name" value="REGULATORY COMPONENTS OF SENSORY TRANSDUCTION SYSTEM"/>
    <property type="match status" value="1"/>
</dbReference>
<dbReference type="NCBIfam" id="TIGR00254">
    <property type="entry name" value="GGDEF"/>
    <property type="match status" value="1"/>
</dbReference>
<dbReference type="Gene3D" id="3.30.70.270">
    <property type="match status" value="1"/>
</dbReference>
<dbReference type="SUPFAM" id="SSF55781">
    <property type="entry name" value="GAF domain-like"/>
    <property type="match status" value="2"/>
</dbReference>
<keyword evidence="6" id="KW-1185">Reference proteome</keyword>
<dbReference type="Proteomes" id="UP000652013">
    <property type="component" value="Unassembled WGS sequence"/>
</dbReference>
<dbReference type="InterPro" id="IPR011009">
    <property type="entry name" value="Kinase-like_dom_sf"/>
</dbReference>
<dbReference type="InterPro" id="IPR000719">
    <property type="entry name" value="Prot_kinase_dom"/>
</dbReference>
<keyword evidence="2" id="KW-0175">Coiled coil</keyword>
<dbReference type="CDD" id="cd01949">
    <property type="entry name" value="GGDEF"/>
    <property type="match status" value="1"/>
</dbReference>
<dbReference type="GO" id="GO:0005524">
    <property type="term" value="F:ATP binding"/>
    <property type="evidence" value="ECO:0007669"/>
    <property type="project" value="InterPro"/>
</dbReference>
<evidence type="ECO:0008006" key="7">
    <source>
        <dbReference type="Google" id="ProtNLM"/>
    </source>
</evidence>
<dbReference type="GO" id="GO:1902201">
    <property type="term" value="P:negative regulation of bacterial-type flagellum-dependent cell motility"/>
    <property type="evidence" value="ECO:0007669"/>
    <property type="project" value="TreeGrafter"/>
</dbReference>
<dbReference type="InterPro" id="IPR003018">
    <property type="entry name" value="GAF"/>
</dbReference>
<feature type="domain" description="Protein kinase" evidence="3">
    <location>
        <begin position="23"/>
        <end position="290"/>
    </location>
</feature>
<dbReference type="GO" id="GO:0004672">
    <property type="term" value="F:protein kinase activity"/>
    <property type="evidence" value="ECO:0007669"/>
    <property type="project" value="InterPro"/>
</dbReference>
<dbReference type="InterPro" id="IPR029787">
    <property type="entry name" value="Nucleotide_cyclase"/>
</dbReference>
<dbReference type="SUPFAM" id="SSF56112">
    <property type="entry name" value="Protein kinase-like (PK-like)"/>
    <property type="match status" value="1"/>
</dbReference>
<evidence type="ECO:0000256" key="2">
    <source>
        <dbReference type="SAM" id="Coils"/>
    </source>
</evidence>
<dbReference type="CDD" id="cd14014">
    <property type="entry name" value="STKc_PknB_like"/>
    <property type="match status" value="1"/>
</dbReference>
<organism evidence="5 6">
    <name type="scientific">Spirilliplanes yamanashiensis</name>
    <dbReference type="NCBI Taxonomy" id="42233"/>
    <lineage>
        <taxon>Bacteria</taxon>
        <taxon>Bacillati</taxon>
        <taxon>Actinomycetota</taxon>
        <taxon>Actinomycetes</taxon>
        <taxon>Micromonosporales</taxon>
        <taxon>Micromonosporaceae</taxon>
        <taxon>Spirilliplanes</taxon>
    </lineage>
</organism>
<protein>
    <recommendedName>
        <fullName evidence="7">Non-specific serine/threonine protein kinase</fullName>
    </recommendedName>
</protein>
<accession>A0A8J3YCQ8</accession>
<dbReference type="GO" id="GO:0052621">
    <property type="term" value="F:diguanylate cyclase activity"/>
    <property type="evidence" value="ECO:0007669"/>
    <property type="project" value="TreeGrafter"/>
</dbReference>
<dbReference type="InterPro" id="IPR000160">
    <property type="entry name" value="GGDEF_dom"/>
</dbReference>
<dbReference type="PROSITE" id="PS50887">
    <property type="entry name" value="GGDEF"/>
    <property type="match status" value="1"/>
</dbReference>
<dbReference type="PROSITE" id="PS00108">
    <property type="entry name" value="PROTEIN_KINASE_ST"/>
    <property type="match status" value="1"/>
</dbReference>
<comment type="subcellular location">
    <subcellularLocation>
        <location evidence="1">Membrane</location>
        <topology evidence="1">Single-pass membrane protein</topology>
    </subcellularLocation>
</comment>
<dbReference type="Pfam" id="PF01590">
    <property type="entry name" value="GAF"/>
    <property type="match status" value="2"/>
</dbReference>
<evidence type="ECO:0000313" key="5">
    <source>
        <dbReference type="EMBL" id="GIJ05350.1"/>
    </source>
</evidence>
<evidence type="ECO:0000256" key="1">
    <source>
        <dbReference type="ARBA" id="ARBA00004167"/>
    </source>
</evidence>
<name>A0A8J3YCQ8_9ACTN</name>
<dbReference type="InterPro" id="IPR027417">
    <property type="entry name" value="P-loop_NTPase"/>
</dbReference>
<dbReference type="GO" id="GO:0043709">
    <property type="term" value="P:cell adhesion involved in single-species biofilm formation"/>
    <property type="evidence" value="ECO:0007669"/>
    <property type="project" value="TreeGrafter"/>
</dbReference>
<evidence type="ECO:0000259" key="3">
    <source>
        <dbReference type="PROSITE" id="PS50011"/>
    </source>
</evidence>
<dbReference type="Gene3D" id="1.10.510.10">
    <property type="entry name" value="Transferase(Phosphotransferase) domain 1"/>
    <property type="match status" value="1"/>
</dbReference>
<dbReference type="SMART" id="SM00065">
    <property type="entry name" value="GAF"/>
    <property type="match status" value="2"/>
</dbReference>
<evidence type="ECO:0000313" key="6">
    <source>
        <dbReference type="Proteomes" id="UP000652013"/>
    </source>
</evidence>